<evidence type="ECO:0000313" key="3">
    <source>
        <dbReference type="Proteomes" id="UP000008021"/>
    </source>
</evidence>
<proteinExistence type="predicted"/>
<feature type="region of interest" description="Disordered" evidence="1">
    <location>
        <begin position="23"/>
        <end position="51"/>
    </location>
</feature>
<dbReference type="HOGENOM" id="CLU_067211_0_0_1"/>
<sequence length="290" mass="33184">MKMVLYLREWRARNRAKSSVVNSTVTSVNPTQATTTSEINQSEGGVVGTSELSAKKKREDTNKYLREWRARKKAKSTDGCNTISSGTPMQSTIMTPEEHNEDGAVQQSSICDKEKKRLERNKYQREYRAKKKAEKANVNIESVVPTISNIGTCSFMDQFTQYTSYHTDKENVEPDDSMDLLHRNDTYQRKGKLMEPFSVGQTQQSPFPDEIMHDSSIQEVVVGQDMPDIDYIEFDNMLFEPQLLDFHVEGNVETTQTCDVVDSDDEELQKKENDDVGDTLYEEETNEVEN</sequence>
<reference evidence="2" key="1">
    <citation type="submission" date="2015-04" db="UniProtKB">
        <authorList>
            <consortium name="EnsemblPlants"/>
        </authorList>
    </citation>
    <scope>IDENTIFICATION</scope>
</reference>
<dbReference type="EnsemblPlants" id="OMERI09G14220.1">
    <property type="protein sequence ID" value="OMERI09G14220.1"/>
    <property type="gene ID" value="OMERI09G14220"/>
</dbReference>
<feature type="region of interest" description="Disordered" evidence="1">
    <location>
        <begin position="259"/>
        <end position="290"/>
    </location>
</feature>
<feature type="compositionally biased region" description="Acidic residues" evidence="1">
    <location>
        <begin position="275"/>
        <end position="290"/>
    </location>
</feature>
<protein>
    <submittedName>
        <fullName evidence="2">Uncharacterized protein</fullName>
    </submittedName>
</protein>
<dbReference type="Gramene" id="OMERI09G14220.1">
    <property type="protein sequence ID" value="OMERI09G14220.1"/>
    <property type="gene ID" value="OMERI09G14220"/>
</dbReference>
<dbReference type="Proteomes" id="UP000008021">
    <property type="component" value="Chromosome 9"/>
</dbReference>
<accession>A0A0E0EUP4</accession>
<evidence type="ECO:0000256" key="1">
    <source>
        <dbReference type="SAM" id="MobiDB-lite"/>
    </source>
</evidence>
<name>A0A0E0EUP4_9ORYZ</name>
<reference evidence="2" key="2">
    <citation type="submission" date="2018-05" db="EMBL/GenBank/DDBJ databases">
        <title>OmerRS3 (Oryza meridionalis Reference Sequence Version 3).</title>
        <authorList>
            <person name="Zhang J."/>
            <person name="Kudrna D."/>
            <person name="Lee S."/>
            <person name="Talag J."/>
            <person name="Welchert J."/>
            <person name="Wing R.A."/>
        </authorList>
    </citation>
    <scope>NUCLEOTIDE SEQUENCE [LARGE SCALE GENOMIC DNA]</scope>
    <source>
        <strain evidence="2">cv. OR44</strain>
    </source>
</reference>
<evidence type="ECO:0000313" key="2">
    <source>
        <dbReference type="EnsemblPlants" id="OMERI09G14220.1"/>
    </source>
</evidence>
<feature type="compositionally biased region" description="Polar residues" evidence="1">
    <location>
        <begin position="30"/>
        <end position="43"/>
    </location>
</feature>
<dbReference type="AlphaFoldDB" id="A0A0E0EUP4"/>
<keyword evidence="3" id="KW-1185">Reference proteome</keyword>
<organism evidence="2">
    <name type="scientific">Oryza meridionalis</name>
    <dbReference type="NCBI Taxonomy" id="40149"/>
    <lineage>
        <taxon>Eukaryota</taxon>
        <taxon>Viridiplantae</taxon>
        <taxon>Streptophyta</taxon>
        <taxon>Embryophyta</taxon>
        <taxon>Tracheophyta</taxon>
        <taxon>Spermatophyta</taxon>
        <taxon>Magnoliopsida</taxon>
        <taxon>Liliopsida</taxon>
        <taxon>Poales</taxon>
        <taxon>Poaceae</taxon>
        <taxon>BOP clade</taxon>
        <taxon>Oryzoideae</taxon>
        <taxon>Oryzeae</taxon>
        <taxon>Oryzinae</taxon>
        <taxon>Oryza</taxon>
    </lineage>
</organism>